<reference evidence="3" key="1">
    <citation type="submission" date="2016-10" db="EMBL/GenBank/DDBJ databases">
        <authorList>
            <person name="Varghese N."/>
            <person name="Submissions S."/>
        </authorList>
    </citation>
    <scope>NUCLEOTIDE SEQUENCE [LARGE SCALE GENOMIC DNA]</scope>
    <source>
        <strain evidence="3">DSM 45422</strain>
    </source>
</reference>
<evidence type="ECO:0000313" key="3">
    <source>
        <dbReference type="Proteomes" id="UP000198921"/>
    </source>
</evidence>
<dbReference type="InterPro" id="IPR029058">
    <property type="entry name" value="AB_hydrolase_fold"/>
</dbReference>
<dbReference type="Gene3D" id="3.40.50.1820">
    <property type="entry name" value="alpha/beta hydrolase"/>
    <property type="match status" value="1"/>
</dbReference>
<dbReference type="SUPFAM" id="SSF53474">
    <property type="entry name" value="alpha/beta-Hydrolases"/>
    <property type="match status" value="1"/>
</dbReference>
<organism evidence="2 3">
    <name type="scientific">Geodermatophilus africanus</name>
    <dbReference type="NCBI Taxonomy" id="1137993"/>
    <lineage>
        <taxon>Bacteria</taxon>
        <taxon>Bacillati</taxon>
        <taxon>Actinomycetota</taxon>
        <taxon>Actinomycetes</taxon>
        <taxon>Geodermatophilales</taxon>
        <taxon>Geodermatophilaceae</taxon>
        <taxon>Geodermatophilus</taxon>
    </lineage>
</organism>
<sequence length="298" mass="31848">MTPSLSLTRTGSGEPLLLLHGMGSSRRDFTAMADLLAERFDVLDVDLPGVGRSPALAPRPTVAVLTDAVEATLDAAGVGQVHVLGNSLGARVALELAVRGRARSVVAIAPSGLNLPRERVFQGAGMGLARVVLRTAAPLIEPLSRSAVGRTTLLAPLKARAWSTSPEEAIGAREGFADSRDFWRTLLWGLLLDVPRGLDRIDCPVTLVQGVADWVASGQTVRYLPLVPHSRFQPLLWAGHAPQSDRPRTIVRLVEDTARRAGQPAESSAFRYEQRNRAPDIASVKRASQAGSADEKVV</sequence>
<dbReference type="Pfam" id="PF00561">
    <property type="entry name" value="Abhydrolase_1"/>
    <property type="match status" value="1"/>
</dbReference>
<evidence type="ECO:0000313" key="2">
    <source>
        <dbReference type="EMBL" id="SDX98036.1"/>
    </source>
</evidence>
<dbReference type="GO" id="GO:0003824">
    <property type="term" value="F:catalytic activity"/>
    <property type="evidence" value="ECO:0007669"/>
    <property type="project" value="UniProtKB-ARBA"/>
</dbReference>
<dbReference type="PANTHER" id="PTHR43689">
    <property type="entry name" value="HYDROLASE"/>
    <property type="match status" value="1"/>
</dbReference>
<keyword evidence="3" id="KW-1185">Reference proteome</keyword>
<dbReference type="Proteomes" id="UP000198921">
    <property type="component" value="Unassembled WGS sequence"/>
</dbReference>
<evidence type="ECO:0000259" key="1">
    <source>
        <dbReference type="Pfam" id="PF00561"/>
    </source>
</evidence>
<dbReference type="PANTHER" id="PTHR43689:SF8">
    <property type="entry name" value="ALPHA_BETA-HYDROLASES SUPERFAMILY PROTEIN"/>
    <property type="match status" value="1"/>
</dbReference>
<name>A0A1H3G462_9ACTN</name>
<dbReference type="InterPro" id="IPR000073">
    <property type="entry name" value="AB_hydrolase_1"/>
</dbReference>
<dbReference type="AlphaFoldDB" id="A0A1H3G462"/>
<dbReference type="STRING" id="1137993.SAMN05660209_01726"/>
<proteinExistence type="predicted"/>
<feature type="domain" description="AB hydrolase-1" evidence="1">
    <location>
        <begin position="15"/>
        <end position="247"/>
    </location>
</feature>
<dbReference type="RefSeq" id="WP_211517053.1">
    <property type="nucleotide sequence ID" value="NZ_FNOT01000004.1"/>
</dbReference>
<dbReference type="EMBL" id="FNOT01000004">
    <property type="protein sequence ID" value="SDX98036.1"/>
    <property type="molecule type" value="Genomic_DNA"/>
</dbReference>
<accession>A0A1H3G462</accession>
<gene>
    <name evidence="2" type="ORF">SAMN05660209_01726</name>
</gene>
<protein>
    <submittedName>
        <fullName evidence="2">Pimeloyl-ACP methyl ester carboxylesterase</fullName>
    </submittedName>
</protein>